<gene>
    <name evidence="3" type="ORF">AE618_17860</name>
</gene>
<name>A0A0N1F2X1_9HYPH</name>
<dbReference type="AlphaFoldDB" id="A0A0N1F2X1"/>
<evidence type="ECO:0000256" key="1">
    <source>
        <dbReference type="ARBA" id="ARBA00022801"/>
    </source>
</evidence>
<dbReference type="InterPro" id="IPR002471">
    <property type="entry name" value="Pept_S9_AS"/>
</dbReference>
<protein>
    <recommendedName>
        <fullName evidence="5">Alpha/beta hydrolase</fullName>
    </recommendedName>
</protein>
<keyword evidence="2" id="KW-0732">Signal</keyword>
<dbReference type="PANTHER" id="PTHR34853:SF1">
    <property type="entry name" value="LIPASE 5"/>
    <property type="match status" value="1"/>
</dbReference>
<feature type="signal peptide" evidence="2">
    <location>
        <begin position="1"/>
        <end position="26"/>
    </location>
</feature>
<dbReference type="Proteomes" id="UP000037822">
    <property type="component" value="Unassembled WGS sequence"/>
</dbReference>
<evidence type="ECO:0000313" key="4">
    <source>
        <dbReference type="Proteomes" id="UP000037822"/>
    </source>
</evidence>
<keyword evidence="1" id="KW-0378">Hydrolase</keyword>
<sequence length="413" mass="44957">MLSSIRVHSFAALLATTLTLGLPALAQTAALVPTAPAASAPIKVSSGIQYELIGRWDVAKLNQILTTDTPTFAGITVAYSPARNAVKLYRVSYPSVVPEQGNRPITATGLLAVPDTADTTFPMVSYQHGTVYGKEQVPSFPEQSPETQLMIAQFAGQGYLVTGADYFGMGASKEPEGYLVKGSHQQATYDMVVASRAVLADLKLADSKLFLSGWSQGGFVTLAMLERLEAVGMPVKAATTASAPADAFAAFNGFLNFPRKIDANWITTIFILNVFSFENYHNMPGLARALLTDETYEISRKAYLREPFDQNAVPTDLRKLIRPEYFDAQFFANSAYGRLVAQTSAYRWVIKTPVRTYYGLTDEAIRIEIGQLPMTYQKAIGNGTVEAVPTGDTSHRGTFATAVPQWKAWFDGQ</sequence>
<organism evidence="3 4">
    <name type="scientific">Bosea vaviloviae</name>
    <dbReference type="NCBI Taxonomy" id="1526658"/>
    <lineage>
        <taxon>Bacteria</taxon>
        <taxon>Pseudomonadati</taxon>
        <taxon>Pseudomonadota</taxon>
        <taxon>Alphaproteobacteria</taxon>
        <taxon>Hyphomicrobiales</taxon>
        <taxon>Boseaceae</taxon>
        <taxon>Bosea</taxon>
    </lineage>
</organism>
<dbReference type="OrthoDB" id="9798122at2"/>
<dbReference type="GO" id="GO:0004806">
    <property type="term" value="F:triacylglycerol lipase activity"/>
    <property type="evidence" value="ECO:0007669"/>
    <property type="project" value="InterPro"/>
</dbReference>
<dbReference type="PROSITE" id="PS00708">
    <property type="entry name" value="PRO_ENDOPEP_SER"/>
    <property type="match status" value="1"/>
</dbReference>
<evidence type="ECO:0000256" key="2">
    <source>
        <dbReference type="SAM" id="SignalP"/>
    </source>
</evidence>
<evidence type="ECO:0008006" key="5">
    <source>
        <dbReference type="Google" id="ProtNLM"/>
    </source>
</evidence>
<dbReference type="GO" id="GO:0006508">
    <property type="term" value="P:proteolysis"/>
    <property type="evidence" value="ECO:0007669"/>
    <property type="project" value="InterPro"/>
</dbReference>
<dbReference type="InterPro" id="IPR005152">
    <property type="entry name" value="Lipase_secreted"/>
</dbReference>
<dbReference type="GO" id="GO:0016042">
    <property type="term" value="P:lipid catabolic process"/>
    <property type="evidence" value="ECO:0007669"/>
    <property type="project" value="InterPro"/>
</dbReference>
<dbReference type="InterPro" id="IPR029058">
    <property type="entry name" value="AB_hydrolase_fold"/>
</dbReference>
<feature type="chain" id="PRO_5005870845" description="Alpha/beta hydrolase" evidence="2">
    <location>
        <begin position="27"/>
        <end position="413"/>
    </location>
</feature>
<dbReference type="GO" id="GO:0004252">
    <property type="term" value="F:serine-type endopeptidase activity"/>
    <property type="evidence" value="ECO:0007669"/>
    <property type="project" value="InterPro"/>
</dbReference>
<dbReference type="Gene3D" id="3.40.50.1820">
    <property type="entry name" value="alpha/beta hydrolase"/>
    <property type="match status" value="1"/>
</dbReference>
<keyword evidence="4" id="KW-1185">Reference proteome</keyword>
<evidence type="ECO:0000313" key="3">
    <source>
        <dbReference type="EMBL" id="KPH79703.1"/>
    </source>
</evidence>
<dbReference type="SUPFAM" id="SSF53474">
    <property type="entry name" value="alpha/beta-Hydrolases"/>
    <property type="match status" value="1"/>
</dbReference>
<dbReference type="PANTHER" id="PTHR34853">
    <property type="match status" value="1"/>
</dbReference>
<dbReference type="RefSeq" id="WP_054210379.1">
    <property type="nucleotide sequence ID" value="NZ_LGSZ01000048.1"/>
</dbReference>
<dbReference type="PIRSF" id="PIRSF029171">
    <property type="entry name" value="Esterase_LipA"/>
    <property type="match status" value="1"/>
</dbReference>
<dbReference type="PATRIC" id="fig|1526658.3.peg.326"/>
<reference evidence="3 4" key="1">
    <citation type="submission" date="2015-07" db="EMBL/GenBank/DDBJ databases">
        <title>Whole genome sequencing of Bosea vaviloviae isolated from cave pool.</title>
        <authorList>
            <person name="Tan N.E.H."/>
            <person name="Lee Y.P."/>
            <person name="Gan H.M."/>
            <person name="Barton H."/>
            <person name="Savka M.A."/>
        </authorList>
    </citation>
    <scope>NUCLEOTIDE SEQUENCE [LARGE SCALE GENOMIC DNA]</scope>
    <source>
        <strain evidence="3 4">SD260</strain>
    </source>
</reference>
<comment type="caution">
    <text evidence="3">The sequence shown here is derived from an EMBL/GenBank/DDBJ whole genome shotgun (WGS) entry which is preliminary data.</text>
</comment>
<proteinExistence type="predicted"/>
<accession>A0A0N1F2X1</accession>
<dbReference type="EMBL" id="LGSZ01000048">
    <property type="protein sequence ID" value="KPH79703.1"/>
    <property type="molecule type" value="Genomic_DNA"/>
</dbReference>